<proteinExistence type="predicted"/>
<name>A0ABM0WS69_CAMSA</name>
<dbReference type="Proteomes" id="UP000694864">
    <property type="component" value="Chromosome 17"/>
</dbReference>
<protein>
    <submittedName>
        <fullName evidence="3">Protein JASON</fullName>
    </submittedName>
</protein>
<keyword evidence="2" id="KW-1185">Reference proteome</keyword>
<reference evidence="2" key="1">
    <citation type="journal article" date="2014" name="Nat. Commun.">
        <title>The emerging biofuel crop Camelina sativa retains a highly undifferentiated hexaploid genome structure.</title>
        <authorList>
            <person name="Kagale S."/>
            <person name="Koh C."/>
            <person name="Nixon J."/>
            <person name="Bollina V."/>
            <person name="Clarke W.E."/>
            <person name="Tuteja R."/>
            <person name="Spillane C."/>
            <person name="Robinson S.J."/>
            <person name="Links M.G."/>
            <person name="Clarke C."/>
            <person name="Higgins E.E."/>
            <person name="Huebert T."/>
            <person name="Sharpe A.G."/>
            <person name="Parkin I.A."/>
        </authorList>
    </citation>
    <scope>NUCLEOTIDE SEQUENCE [LARGE SCALE GENOMIC DNA]</scope>
    <source>
        <strain evidence="2">cv. DH55</strain>
    </source>
</reference>
<sequence length="489" mass="53801">MLMKRNLSPLCRSVLRFIDLSVCRAMACFLDCFRARDDRSTSNLVSHSSLANPRKTQDSQNDLSALFLSKEKAASSPCLDKEKFDLDSIHIDKGLRDEARFLKACGTIPETPIEIRKASQKLSSPQHAGSSHFHSWISSSSTMGSHLAESPTPTKACEEMGRPSFTSEQAPSSCVIDVRDSARISSASSDGTEVESIGTAIKGELNGSGRPTLTVGKTKSVRFECDLDQSHSSNSSENSSSRKSEMGGKFCFTANSPNPTPLRLSDEMQTPGTIYPANMESAGRGRPRIRSQFVHSVSNVMENASLYKVLNDAHGSLEQAEPQIYKEKIEYETPSSATYGEKVEESSDEKLSKFEASFSPWLNQINEDNNENIAVSNDRTPGLAAITPGDRPIIGLVPAQWIENEQTDISPRMWDGNGIPNSTTKYKEDQKVSWHATPFEVRLEKALSEEGGQSLFPQRKLEVMMEEVEGDTDLSQLQHSVQPSSVVSF</sequence>
<feature type="region of interest" description="Disordered" evidence="1">
    <location>
        <begin position="140"/>
        <end position="173"/>
    </location>
</feature>
<dbReference type="RefSeq" id="XP_010475403.1">
    <property type="nucleotide sequence ID" value="XM_010477101.2"/>
</dbReference>
<organism evidence="2 3">
    <name type="scientific">Camelina sativa</name>
    <name type="common">False flax</name>
    <name type="synonym">Myagrum sativum</name>
    <dbReference type="NCBI Taxonomy" id="90675"/>
    <lineage>
        <taxon>Eukaryota</taxon>
        <taxon>Viridiplantae</taxon>
        <taxon>Streptophyta</taxon>
        <taxon>Embryophyta</taxon>
        <taxon>Tracheophyta</taxon>
        <taxon>Spermatophyta</taxon>
        <taxon>Magnoliopsida</taxon>
        <taxon>eudicotyledons</taxon>
        <taxon>Gunneridae</taxon>
        <taxon>Pentapetalae</taxon>
        <taxon>rosids</taxon>
        <taxon>malvids</taxon>
        <taxon>Brassicales</taxon>
        <taxon>Brassicaceae</taxon>
        <taxon>Camelineae</taxon>
        <taxon>Camelina</taxon>
    </lineage>
</organism>
<evidence type="ECO:0000313" key="2">
    <source>
        <dbReference type="Proteomes" id="UP000694864"/>
    </source>
</evidence>
<accession>A0ABM0WS69</accession>
<evidence type="ECO:0000313" key="3">
    <source>
        <dbReference type="RefSeq" id="XP_010475403.1"/>
    </source>
</evidence>
<feature type="region of interest" description="Disordered" evidence="1">
    <location>
        <begin position="226"/>
        <end position="249"/>
    </location>
</feature>
<dbReference type="PANTHER" id="PTHR33318">
    <property type="entry name" value="ASPARTYL/GLUTAMYL-TRNA(ASN/GLN) AMIDOTRANSFERASE SUBUNIT"/>
    <property type="match status" value="1"/>
</dbReference>
<feature type="region of interest" description="Disordered" evidence="1">
    <location>
        <begin position="185"/>
        <end position="214"/>
    </location>
</feature>
<reference evidence="3" key="2">
    <citation type="submission" date="2025-08" db="UniProtKB">
        <authorList>
            <consortium name="RefSeq"/>
        </authorList>
    </citation>
    <scope>IDENTIFICATION</scope>
    <source>
        <tissue evidence="3">Leaf</tissue>
    </source>
</reference>
<dbReference type="GeneID" id="104754822"/>
<feature type="compositionally biased region" description="Low complexity" evidence="1">
    <location>
        <begin position="230"/>
        <end position="239"/>
    </location>
</feature>
<gene>
    <name evidence="3" type="primary">LOC104754822</name>
</gene>
<evidence type="ECO:0000256" key="1">
    <source>
        <dbReference type="SAM" id="MobiDB-lite"/>
    </source>
</evidence>
<dbReference type="InterPro" id="IPR039300">
    <property type="entry name" value="JASON"/>
</dbReference>
<dbReference type="PANTHER" id="PTHR33318:SF7">
    <property type="entry name" value="PROTEIN JASON"/>
    <property type="match status" value="1"/>
</dbReference>